<reference evidence="6" key="2">
    <citation type="submission" date="2024-04" db="EMBL/GenBank/DDBJ databases">
        <authorList>
            <person name="Chen Y."/>
            <person name="Shah S."/>
            <person name="Dougan E. K."/>
            <person name="Thang M."/>
            <person name="Chan C."/>
        </authorList>
    </citation>
    <scope>NUCLEOTIDE SEQUENCE [LARGE SCALE GENOMIC DNA]</scope>
</reference>
<evidence type="ECO:0000256" key="3">
    <source>
        <dbReference type="SAM" id="MobiDB-lite"/>
    </source>
</evidence>
<dbReference type="SUPFAM" id="SSF49562">
    <property type="entry name" value="C2 domain (Calcium/lipid-binding domain, CaLB)"/>
    <property type="match status" value="2"/>
</dbReference>
<dbReference type="PROSITE" id="PS50004">
    <property type="entry name" value="C2"/>
    <property type="match status" value="2"/>
</dbReference>
<feature type="domain" description="C2" evidence="4">
    <location>
        <begin position="205"/>
        <end position="332"/>
    </location>
</feature>
<evidence type="ECO:0000256" key="2">
    <source>
        <dbReference type="ARBA" id="ARBA00022837"/>
    </source>
</evidence>
<gene>
    <name evidence="5" type="ORF">C1SCF055_LOCUS44575</name>
</gene>
<dbReference type="Proteomes" id="UP001152797">
    <property type="component" value="Unassembled WGS sequence"/>
</dbReference>
<evidence type="ECO:0000259" key="4">
    <source>
        <dbReference type="PROSITE" id="PS50004"/>
    </source>
</evidence>
<feature type="domain" description="C2" evidence="4">
    <location>
        <begin position="1"/>
        <end position="126"/>
    </location>
</feature>
<dbReference type="SMART" id="SM00239">
    <property type="entry name" value="C2"/>
    <property type="match status" value="2"/>
</dbReference>
<feature type="compositionally biased region" description="Basic and acidic residues" evidence="3">
    <location>
        <begin position="200"/>
        <end position="214"/>
    </location>
</feature>
<keyword evidence="2" id="KW-0106">Calcium</keyword>
<dbReference type="EMBL" id="CAMXCT030006791">
    <property type="protein sequence ID" value="CAL4807445.1"/>
    <property type="molecule type" value="Genomic_DNA"/>
</dbReference>
<evidence type="ECO:0000256" key="1">
    <source>
        <dbReference type="ARBA" id="ARBA00022723"/>
    </source>
</evidence>
<evidence type="ECO:0000313" key="6">
    <source>
        <dbReference type="EMBL" id="CAL1173508.1"/>
    </source>
</evidence>
<comment type="caution">
    <text evidence="5">The sequence shown here is derived from an EMBL/GenBank/DDBJ whole genome shotgun (WGS) entry which is preliminary data.</text>
</comment>
<keyword evidence="8" id="KW-1185">Reference proteome</keyword>
<sequence>MPSPSRSRQTRLKVLIHSASNLPRGDERGLSDPYVVCFLGEDEAAPAFQTQVCRQTLDPVWDEEHLVNPYTPGSDIVLQVLDQDDTFKDITERLMSFRGVGSDFLGEVRLASDEFYPYGFEGDLLLEGVPEGRNALLRLRIIVDEGKIQEFVAPPTAPQLPVASKHEPGVNETYFDTAECEAMENLPKEEAAPKVRTSAKKSEPAKGKLEKTEQRGGSSPSGGRKAVSAVEVRQVSVTMVGAKNLGFRCASYCTCEVKGDLRFSGRSHVVNDSIDPVWQKTVAFDYDGVEPMVFCVFRKEVWPKHDSLLGIATLEAEDLRADSLEREILLEGAEDEATLSVKVTSSHKRRVARQEHPHQRYLEEPAKRLEPLSNATKTAPHPAEMRPRRLKVLIQSFRGLHGLDLATRRCFSCICAVAGHRHADLQTGSAFEAGYQTVWNMEGEIYDYFPGDDLEFHIAAEGSNLEGSATLRCHQFFPFGFNSDLTLSSDGHGIIGLLRVKVTVEKDEVQKPIRGTGLRMLGMHGSAAAHLSQQQGDRWLKSLNPASALQSSLAMAAGSERHRLNESSESAIRRKAPAGGLQPQVTHVATAPSRPVAPVSASSIPVASCEPASPQSVLTITPASPIGSPSAKVLPSHARPIPSASLPGVLPSTPQFAPARCLGAQLPIPARGQPSQPVTATYGAYTASYPITVPQATGTQHAVPMGVTTVAPAHMGVQQSFPMVSGMPGGTGTSGVSAGALSLLAEAQASWRAGGCGATAF</sequence>
<dbReference type="AlphaFoldDB" id="A0A9P1GSB6"/>
<dbReference type="CDD" id="cd00030">
    <property type="entry name" value="C2"/>
    <property type="match status" value="2"/>
</dbReference>
<feature type="region of interest" description="Disordered" evidence="3">
    <location>
        <begin position="346"/>
        <end position="384"/>
    </location>
</feature>
<dbReference type="PANTHER" id="PTHR45911">
    <property type="entry name" value="C2 DOMAIN-CONTAINING PROTEIN"/>
    <property type="match status" value="1"/>
</dbReference>
<dbReference type="GO" id="GO:0016020">
    <property type="term" value="C:membrane"/>
    <property type="evidence" value="ECO:0007669"/>
    <property type="project" value="TreeGrafter"/>
</dbReference>
<dbReference type="InterPro" id="IPR000008">
    <property type="entry name" value="C2_dom"/>
</dbReference>
<feature type="region of interest" description="Disordered" evidence="3">
    <location>
        <begin position="186"/>
        <end position="225"/>
    </location>
</feature>
<accession>A0A9P1GSB6</accession>
<dbReference type="EMBL" id="CAMXCT010006791">
    <property type="protein sequence ID" value="CAI4020133.1"/>
    <property type="molecule type" value="Genomic_DNA"/>
</dbReference>
<name>A0A9P1GSB6_9DINO</name>
<evidence type="ECO:0000313" key="5">
    <source>
        <dbReference type="EMBL" id="CAI4020133.1"/>
    </source>
</evidence>
<dbReference type="OrthoDB" id="419768at2759"/>
<dbReference type="Gene3D" id="2.60.40.150">
    <property type="entry name" value="C2 domain"/>
    <property type="match status" value="2"/>
</dbReference>
<evidence type="ECO:0000313" key="8">
    <source>
        <dbReference type="Proteomes" id="UP001152797"/>
    </source>
</evidence>
<evidence type="ECO:0000313" key="7">
    <source>
        <dbReference type="EMBL" id="CAL4807445.1"/>
    </source>
</evidence>
<dbReference type="GO" id="GO:0005509">
    <property type="term" value="F:calcium ion binding"/>
    <property type="evidence" value="ECO:0007669"/>
    <property type="project" value="TreeGrafter"/>
</dbReference>
<dbReference type="Pfam" id="PF00168">
    <property type="entry name" value="C2"/>
    <property type="match status" value="2"/>
</dbReference>
<reference evidence="5" key="1">
    <citation type="submission" date="2022-10" db="EMBL/GenBank/DDBJ databases">
        <authorList>
            <person name="Chen Y."/>
            <person name="Dougan E. K."/>
            <person name="Chan C."/>
            <person name="Rhodes N."/>
            <person name="Thang M."/>
        </authorList>
    </citation>
    <scope>NUCLEOTIDE SEQUENCE</scope>
</reference>
<dbReference type="PANTHER" id="PTHR45911:SF4">
    <property type="entry name" value="MULTIPLE C2 AND TRANSMEMBRANE DOMAIN-CONTAINING PROTEIN"/>
    <property type="match status" value="1"/>
</dbReference>
<protein>
    <submittedName>
        <fullName evidence="7">Synaptotagmin-4</fullName>
    </submittedName>
</protein>
<dbReference type="EMBL" id="CAMXCT020006791">
    <property type="protein sequence ID" value="CAL1173508.1"/>
    <property type="molecule type" value="Genomic_DNA"/>
</dbReference>
<feature type="compositionally biased region" description="Basic and acidic residues" evidence="3">
    <location>
        <begin position="352"/>
        <end position="370"/>
    </location>
</feature>
<proteinExistence type="predicted"/>
<dbReference type="InterPro" id="IPR035892">
    <property type="entry name" value="C2_domain_sf"/>
</dbReference>
<keyword evidence="1" id="KW-0479">Metal-binding</keyword>
<organism evidence="5">
    <name type="scientific">Cladocopium goreaui</name>
    <dbReference type="NCBI Taxonomy" id="2562237"/>
    <lineage>
        <taxon>Eukaryota</taxon>
        <taxon>Sar</taxon>
        <taxon>Alveolata</taxon>
        <taxon>Dinophyceae</taxon>
        <taxon>Suessiales</taxon>
        <taxon>Symbiodiniaceae</taxon>
        <taxon>Cladocopium</taxon>
    </lineage>
</organism>